<dbReference type="CDD" id="cd14789">
    <property type="entry name" value="Tiki"/>
    <property type="match status" value="1"/>
</dbReference>
<dbReference type="InterPro" id="IPR002816">
    <property type="entry name" value="TraB/PrgY/GumN_fam"/>
</dbReference>
<keyword evidence="1" id="KW-0732">Signal</keyword>
<gene>
    <name evidence="2" type="ORF">K6T82_12545</name>
</gene>
<dbReference type="EMBL" id="JAINUY010000004">
    <property type="protein sequence ID" value="MBZ4035601.1"/>
    <property type="molecule type" value="Genomic_DNA"/>
</dbReference>
<name>A0A9X1KRT9_9FLAO</name>
<dbReference type="Pfam" id="PF01963">
    <property type="entry name" value="TraB_PrgY_gumN"/>
    <property type="match status" value="1"/>
</dbReference>
<dbReference type="PANTHER" id="PTHR40590:SF1">
    <property type="entry name" value="CYTOPLASMIC PROTEIN"/>
    <property type="match status" value="1"/>
</dbReference>
<feature type="signal peptide" evidence="1">
    <location>
        <begin position="1"/>
        <end position="22"/>
    </location>
</feature>
<comment type="caution">
    <text evidence="2">The sequence shown here is derived from an EMBL/GenBank/DDBJ whole genome shotgun (WGS) entry which is preliminary data.</text>
</comment>
<keyword evidence="3" id="KW-1185">Reference proteome</keyword>
<evidence type="ECO:0000313" key="2">
    <source>
        <dbReference type="EMBL" id="MBZ4035601.1"/>
    </source>
</evidence>
<dbReference type="RefSeq" id="WP_223706230.1">
    <property type="nucleotide sequence ID" value="NZ_JAINUY010000004.1"/>
</dbReference>
<dbReference type="PANTHER" id="PTHR40590">
    <property type="entry name" value="CYTOPLASMIC PROTEIN-RELATED"/>
    <property type="match status" value="1"/>
</dbReference>
<organism evidence="2 3">
    <name type="scientific">Flavobacterium potami</name>
    <dbReference type="NCBI Taxonomy" id="2872310"/>
    <lineage>
        <taxon>Bacteria</taxon>
        <taxon>Pseudomonadati</taxon>
        <taxon>Bacteroidota</taxon>
        <taxon>Flavobacteriia</taxon>
        <taxon>Flavobacteriales</taxon>
        <taxon>Flavobacteriaceae</taxon>
        <taxon>Flavobacterium</taxon>
    </lineage>
</organism>
<sequence>MKNFIQSIIAVIVILFSSSAKAQAKSVKLENSLLWEVSGNGLDKPSYLYGTVHMICGPDYFLSEKTKKAFNASNKLILEINFADPTEMSNMQKMAMGKEPLSKTLSLKQLSELDEILKRTAGITVQQVDGFSLMTVMSLISMKTFGCTDMKLYEMEFIEMAKKKNMQIGGLETVKSQLDILGNAYTNDEMITMLEESNQNETTKLVATYKSENIEEIYNTVTDKRFTSEKTKKMILDQRNLNWIIDMPQMMKKESVFFAVGAGHLAGEFGVINLLRKAGYIVKPVMN</sequence>
<dbReference type="Proteomes" id="UP001139366">
    <property type="component" value="Unassembled WGS sequence"/>
</dbReference>
<evidence type="ECO:0000313" key="3">
    <source>
        <dbReference type="Proteomes" id="UP001139366"/>
    </source>
</evidence>
<reference evidence="2 3" key="1">
    <citation type="journal article" date="2023" name="Antonie Van Leeuwenhoek">
        <title>Flavobacterium potami sp. nov., a multi-metal resistance genes harbouring bacterium isolated from shallow river silt.</title>
        <authorList>
            <person name="Li S."/>
            <person name="Mao S."/>
            <person name="Mu W."/>
            <person name="Guo B."/>
            <person name="Li C."/>
            <person name="Zhu Q."/>
            <person name="Hou X."/>
            <person name="Zhao Y."/>
            <person name="Wei S."/>
            <person name="Liu H."/>
            <person name="Liu A."/>
        </authorList>
    </citation>
    <scope>NUCLEOTIDE SEQUENCE [LARGE SCALE GENOMIC DNA]</scope>
    <source>
        <strain evidence="2 3">17A</strain>
    </source>
</reference>
<evidence type="ECO:0000256" key="1">
    <source>
        <dbReference type="SAM" id="SignalP"/>
    </source>
</evidence>
<dbReference type="InterPro" id="IPR047111">
    <property type="entry name" value="YbaP-like"/>
</dbReference>
<protein>
    <submittedName>
        <fullName evidence="2">TraB/GumN family protein</fullName>
    </submittedName>
</protein>
<dbReference type="AlphaFoldDB" id="A0A9X1KRT9"/>
<feature type="chain" id="PRO_5040848748" evidence="1">
    <location>
        <begin position="23"/>
        <end position="287"/>
    </location>
</feature>
<accession>A0A9X1KRT9</accession>
<proteinExistence type="predicted"/>